<evidence type="ECO:0000313" key="3">
    <source>
        <dbReference type="EMBL" id="KIY94968.1"/>
    </source>
</evidence>
<protein>
    <submittedName>
        <fullName evidence="3">Uncharacterized protein</fullName>
    </submittedName>
</protein>
<feature type="region of interest" description="Disordered" evidence="2">
    <location>
        <begin position="394"/>
        <end position="469"/>
    </location>
</feature>
<dbReference type="Gene3D" id="2.130.10.10">
    <property type="entry name" value="YVTN repeat-like/Quinoprotein amine dehydrogenase"/>
    <property type="match status" value="2"/>
</dbReference>
<dbReference type="InterPro" id="IPR015943">
    <property type="entry name" value="WD40/YVTN_repeat-like_dom_sf"/>
</dbReference>
<dbReference type="PANTHER" id="PTHR19879">
    <property type="entry name" value="TRANSCRIPTION INITIATION FACTOR TFIID"/>
    <property type="match status" value="1"/>
</dbReference>
<dbReference type="SUPFAM" id="SSF50998">
    <property type="entry name" value="Quinoprotein alcohol dehydrogenase-like"/>
    <property type="match status" value="1"/>
</dbReference>
<dbReference type="InterPro" id="IPR001680">
    <property type="entry name" value="WD40_rpt"/>
</dbReference>
<dbReference type="GeneID" id="25730413"/>
<name>A0A0D2KGK6_9CHLO</name>
<dbReference type="SMART" id="SM00320">
    <property type="entry name" value="WD40"/>
    <property type="match status" value="6"/>
</dbReference>
<feature type="compositionally biased region" description="Gly residues" evidence="2">
    <location>
        <begin position="485"/>
        <end position="506"/>
    </location>
</feature>
<dbReference type="InterPro" id="IPR011047">
    <property type="entry name" value="Quinoprotein_ADH-like_sf"/>
</dbReference>
<organism evidence="3 4">
    <name type="scientific">Monoraphidium neglectum</name>
    <dbReference type="NCBI Taxonomy" id="145388"/>
    <lineage>
        <taxon>Eukaryota</taxon>
        <taxon>Viridiplantae</taxon>
        <taxon>Chlorophyta</taxon>
        <taxon>core chlorophytes</taxon>
        <taxon>Chlorophyceae</taxon>
        <taxon>CS clade</taxon>
        <taxon>Sphaeropleales</taxon>
        <taxon>Selenastraceae</taxon>
        <taxon>Monoraphidium</taxon>
    </lineage>
</organism>
<sequence>MASNWQPELKRTWSARCDSAVREILLSQRGKVAVATAGGLHLYDGPPGFALRHELLGQTAGVTAAAFGAKGADVVTGGADGFLKWWQVDSGEELCSTQIPLDERQHQELAVGDVACSKAGLVAATSGRLLCIFGSGGEHLHTLRAGGDGDGASPPLRHATWLDGESVAAACGPDALVWRVDGEAAEAAGAFATNPAAGIERLALSPDGRYLAAGCANRTVQVWDTQQEAPDPLLVITEGVDAPPAALSWDAAGQLLAAAVGGEALVWDILSAQEGRAEGSCVCGGFEPGARVTRVAFQPNGTLLAVAADDGQCLVFDSAAFAPGDAAPNTATHAASGRIGAPGGAAEADGGAGSGGGDAGAVTALTWHSTGSLLLGTATGAVGALQPLRAGVQRAPSALEGDGAVRRQESAKRRSATQPSAAAALDAAPQPSAPRAAPVPAPAAPRAAPAGWGGEPLLTNGMGSPSTRGYGEAAQGVGVVAAAGGAGMRGRGGRGMRGGGAGGAGRYGAPMQQQYAPQYVKRDGSAPGSAAPYHDGGPPKPGLLVGVAAPPQQLHQQHQQQQLQLLPGQVQAQLSPEQQAQQAQAMQAAVATQ</sequence>
<dbReference type="Pfam" id="PF00400">
    <property type="entry name" value="WD40"/>
    <property type="match status" value="3"/>
</dbReference>
<evidence type="ECO:0000256" key="1">
    <source>
        <dbReference type="PROSITE-ProRule" id="PRU00221"/>
    </source>
</evidence>
<reference evidence="3 4" key="1">
    <citation type="journal article" date="2013" name="BMC Genomics">
        <title>Reconstruction of the lipid metabolism for the microalga Monoraphidium neglectum from its genome sequence reveals characteristics suitable for biofuel production.</title>
        <authorList>
            <person name="Bogen C."/>
            <person name="Al-Dilaimi A."/>
            <person name="Albersmeier A."/>
            <person name="Wichmann J."/>
            <person name="Grundmann M."/>
            <person name="Rupp O."/>
            <person name="Lauersen K.J."/>
            <person name="Blifernez-Klassen O."/>
            <person name="Kalinowski J."/>
            <person name="Goesmann A."/>
            <person name="Mussgnug J.H."/>
            <person name="Kruse O."/>
        </authorList>
    </citation>
    <scope>NUCLEOTIDE SEQUENCE [LARGE SCALE GENOMIC DNA]</scope>
    <source>
        <strain evidence="3 4">SAG 48.87</strain>
    </source>
</reference>
<dbReference type="PROSITE" id="PS50082">
    <property type="entry name" value="WD_REPEATS_2"/>
    <property type="match status" value="2"/>
</dbReference>
<dbReference type="Proteomes" id="UP000054498">
    <property type="component" value="Unassembled WGS sequence"/>
</dbReference>
<evidence type="ECO:0000313" key="4">
    <source>
        <dbReference type="Proteomes" id="UP000054498"/>
    </source>
</evidence>
<feature type="compositionally biased region" description="Low complexity" evidence="2">
    <location>
        <begin position="416"/>
        <end position="436"/>
    </location>
</feature>
<dbReference type="OrthoDB" id="427368at2759"/>
<gene>
    <name evidence="3" type="ORF">MNEG_12995</name>
</gene>
<dbReference type="AlphaFoldDB" id="A0A0D2KGK6"/>
<dbReference type="RefSeq" id="XP_013893988.1">
    <property type="nucleotide sequence ID" value="XM_014038534.1"/>
</dbReference>
<dbReference type="PANTHER" id="PTHR19879:SF9">
    <property type="entry name" value="TRANSCRIPTION INITIATION FACTOR TFIID SUBUNIT 5"/>
    <property type="match status" value="1"/>
</dbReference>
<keyword evidence="4" id="KW-1185">Reference proteome</keyword>
<feature type="compositionally biased region" description="Low complexity" evidence="2">
    <location>
        <begin position="542"/>
        <end position="562"/>
    </location>
</feature>
<keyword evidence="1" id="KW-0853">WD repeat</keyword>
<dbReference type="KEGG" id="mng:MNEG_12995"/>
<feature type="repeat" description="WD" evidence="1">
    <location>
        <begin position="55"/>
        <end position="96"/>
    </location>
</feature>
<dbReference type="PROSITE" id="PS50294">
    <property type="entry name" value="WD_REPEATS_REGION"/>
    <property type="match status" value="2"/>
</dbReference>
<feature type="repeat" description="WD" evidence="1">
    <location>
        <begin position="192"/>
        <end position="224"/>
    </location>
</feature>
<feature type="compositionally biased region" description="Basic and acidic residues" evidence="2">
    <location>
        <begin position="403"/>
        <end position="412"/>
    </location>
</feature>
<dbReference type="STRING" id="145388.A0A0D2KGK6"/>
<dbReference type="EMBL" id="KK103779">
    <property type="protein sequence ID" value="KIY94968.1"/>
    <property type="molecule type" value="Genomic_DNA"/>
</dbReference>
<proteinExistence type="predicted"/>
<accession>A0A0D2KGK6</accession>
<feature type="region of interest" description="Disordered" evidence="2">
    <location>
        <begin position="521"/>
        <end position="562"/>
    </location>
</feature>
<evidence type="ECO:0000256" key="2">
    <source>
        <dbReference type="SAM" id="MobiDB-lite"/>
    </source>
</evidence>
<feature type="region of interest" description="Disordered" evidence="2">
    <location>
        <begin position="485"/>
        <end position="509"/>
    </location>
</feature>